<dbReference type="Proteomes" id="UP000075902">
    <property type="component" value="Unassembled WGS sequence"/>
</dbReference>
<keyword evidence="1" id="KW-1133">Transmembrane helix</keyword>
<sequence>MELNVSVSPTPLQKAAALARQKMAVELRDALGQGFQHVPSHRAVVVSSAQFDHIYSPSSCRRWRAAVIELCKINRLRWCISRSRYRSSSGRCRSSGSDRPGSCGSNGLDKTVLRRRIESVARCHRQRRIVAIELLVVLLLLLLPMVADRGPEQHLAQEAVVVEVEIGGR</sequence>
<proteinExistence type="predicted"/>
<reference evidence="2" key="2">
    <citation type="submission" date="2020-05" db="UniProtKB">
        <authorList>
            <consortium name="EnsemblMetazoa"/>
        </authorList>
    </citation>
    <scope>IDENTIFICATION</scope>
    <source>
        <strain evidence="2">CM1001059</strain>
    </source>
</reference>
<evidence type="ECO:0000313" key="2">
    <source>
        <dbReference type="EnsemblMetazoa" id="AMEC019072-PA"/>
    </source>
</evidence>
<organism evidence="2 3">
    <name type="scientific">Anopheles melas</name>
    <dbReference type="NCBI Taxonomy" id="34690"/>
    <lineage>
        <taxon>Eukaryota</taxon>
        <taxon>Metazoa</taxon>
        <taxon>Ecdysozoa</taxon>
        <taxon>Arthropoda</taxon>
        <taxon>Hexapoda</taxon>
        <taxon>Insecta</taxon>
        <taxon>Pterygota</taxon>
        <taxon>Neoptera</taxon>
        <taxon>Endopterygota</taxon>
        <taxon>Diptera</taxon>
        <taxon>Nematocera</taxon>
        <taxon>Culicoidea</taxon>
        <taxon>Culicidae</taxon>
        <taxon>Anophelinae</taxon>
        <taxon>Anopheles</taxon>
    </lineage>
</organism>
<reference evidence="3" key="1">
    <citation type="submission" date="2014-01" db="EMBL/GenBank/DDBJ databases">
        <title>The Genome Sequence of Anopheles melas CM1001059_A (V2).</title>
        <authorList>
            <consortium name="The Broad Institute Genomics Platform"/>
            <person name="Neafsey D.E."/>
            <person name="Besansky N."/>
            <person name="Howell P."/>
            <person name="Walton C."/>
            <person name="Young S.K."/>
            <person name="Zeng Q."/>
            <person name="Gargeya S."/>
            <person name="Fitzgerald M."/>
            <person name="Haas B."/>
            <person name="Abouelleil A."/>
            <person name="Allen A.W."/>
            <person name="Alvarado L."/>
            <person name="Arachchi H.M."/>
            <person name="Berlin A.M."/>
            <person name="Chapman S.B."/>
            <person name="Gainer-Dewar J."/>
            <person name="Goldberg J."/>
            <person name="Griggs A."/>
            <person name="Gujja S."/>
            <person name="Hansen M."/>
            <person name="Howarth C."/>
            <person name="Imamovic A."/>
            <person name="Ireland A."/>
            <person name="Larimer J."/>
            <person name="McCowan C."/>
            <person name="Murphy C."/>
            <person name="Pearson M."/>
            <person name="Poon T.W."/>
            <person name="Priest M."/>
            <person name="Roberts A."/>
            <person name="Saif S."/>
            <person name="Shea T."/>
            <person name="Sisk P."/>
            <person name="Sykes S."/>
            <person name="Wortman J."/>
            <person name="Nusbaum C."/>
            <person name="Birren B."/>
        </authorList>
    </citation>
    <scope>NUCLEOTIDE SEQUENCE [LARGE SCALE GENOMIC DNA]</scope>
    <source>
        <strain evidence="3">CM1001059</strain>
    </source>
</reference>
<keyword evidence="1" id="KW-0472">Membrane</keyword>
<dbReference type="VEuPathDB" id="VectorBase:AMEC019072"/>
<evidence type="ECO:0000313" key="3">
    <source>
        <dbReference type="Proteomes" id="UP000075902"/>
    </source>
</evidence>
<keyword evidence="1" id="KW-0812">Transmembrane</keyword>
<dbReference type="EnsemblMetazoa" id="AMEC019072-RA">
    <property type="protein sequence ID" value="AMEC019072-PA"/>
    <property type="gene ID" value="AMEC019072"/>
</dbReference>
<keyword evidence="3" id="KW-1185">Reference proteome</keyword>
<dbReference type="AlphaFoldDB" id="A0A182UER7"/>
<accession>A0A182UER7</accession>
<evidence type="ECO:0000256" key="1">
    <source>
        <dbReference type="SAM" id="Phobius"/>
    </source>
</evidence>
<protein>
    <submittedName>
        <fullName evidence="2">Uncharacterized protein</fullName>
    </submittedName>
</protein>
<name>A0A182UER7_9DIPT</name>
<feature type="transmembrane region" description="Helical" evidence="1">
    <location>
        <begin position="129"/>
        <end position="147"/>
    </location>
</feature>